<evidence type="ECO:0000313" key="1">
    <source>
        <dbReference type="EMBL" id="KAL1412828.1"/>
    </source>
</evidence>
<sequence length="278" mass="31439">MHARHLPAEIWHMVIKDHLDVNADRSTFLVLLRVSSSLWYETASILYRNLDISGDKMRRLLLNGARNPPTAPPTPPRLNLRNMDKSHAKVILAAAIPNVVLFPGVIKLHVYSTITRLLWAQLFVRCDQSIALFGAIHLCAWGAQASIIASKLAAKKYHTLNQHGWSMHLMWSETFSPLHEPFDKSSSVHCFVDKVESHTVLPEYTLSSLLYVPPARYLVGSARNSASTPHIPVGNWDKNETSQHQFRMDLSQHAPCVVCGGKMKLDDRVFERTFTTSW</sequence>
<protein>
    <recommendedName>
        <fullName evidence="3">F-box domain-containing protein</fullName>
    </recommendedName>
</protein>
<evidence type="ECO:0008006" key="3">
    <source>
        <dbReference type="Google" id="ProtNLM"/>
    </source>
</evidence>
<dbReference type="GeneID" id="95981620"/>
<name>A0ABR3QDQ5_9TREE</name>
<dbReference type="RefSeq" id="XP_069212772.1">
    <property type="nucleotide sequence ID" value="XM_069349228.1"/>
</dbReference>
<dbReference type="Proteomes" id="UP001565368">
    <property type="component" value="Unassembled WGS sequence"/>
</dbReference>
<reference evidence="1 2" key="1">
    <citation type="submission" date="2023-08" db="EMBL/GenBank/DDBJ databases">
        <title>Annotated Genome Sequence of Vanrija albida AlHP1.</title>
        <authorList>
            <person name="Herzog R."/>
        </authorList>
    </citation>
    <scope>NUCLEOTIDE SEQUENCE [LARGE SCALE GENOMIC DNA]</scope>
    <source>
        <strain evidence="1 2">AlHP1</strain>
    </source>
</reference>
<comment type="caution">
    <text evidence="1">The sequence shown here is derived from an EMBL/GenBank/DDBJ whole genome shotgun (WGS) entry which is preliminary data.</text>
</comment>
<evidence type="ECO:0000313" key="2">
    <source>
        <dbReference type="Proteomes" id="UP001565368"/>
    </source>
</evidence>
<proteinExistence type="predicted"/>
<dbReference type="EMBL" id="JBBXJM010000001">
    <property type="protein sequence ID" value="KAL1412828.1"/>
    <property type="molecule type" value="Genomic_DNA"/>
</dbReference>
<accession>A0ABR3QDQ5</accession>
<organism evidence="1 2">
    <name type="scientific">Vanrija albida</name>
    <dbReference type="NCBI Taxonomy" id="181172"/>
    <lineage>
        <taxon>Eukaryota</taxon>
        <taxon>Fungi</taxon>
        <taxon>Dikarya</taxon>
        <taxon>Basidiomycota</taxon>
        <taxon>Agaricomycotina</taxon>
        <taxon>Tremellomycetes</taxon>
        <taxon>Trichosporonales</taxon>
        <taxon>Trichosporonaceae</taxon>
        <taxon>Vanrija</taxon>
    </lineage>
</organism>
<keyword evidence="2" id="KW-1185">Reference proteome</keyword>
<gene>
    <name evidence="1" type="ORF">Q8F55_000577</name>
</gene>